<dbReference type="Proteomes" id="UP000249008">
    <property type="component" value="Chromosome 1"/>
</dbReference>
<name>A0AAX2J821_9FUSO</name>
<evidence type="ECO:0000313" key="2">
    <source>
        <dbReference type="Proteomes" id="UP000249008"/>
    </source>
</evidence>
<reference evidence="1 2" key="1">
    <citation type="submission" date="2018-06" db="EMBL/GenBank/DDBJ databases">
        <authorList>
            <consortium name="Pathogen Informatics"/>
            <person name="Doyle S."/>
        </authorList>
    </citation>
    <scope>NUCLEOTIDE SEQUENCE [LARGE SCALE GENOMIC DNA]</scope>
    <source>
        <strain evidence="1 2">NCTC12112</strain>
    </source>
</reference>
<protein>
    <submittedName>
        <fullName evidence="1">Uncharacterized protein</fullName>
    </submittedName>
</protein>
<gene>
    <name evidence="1" type="ORF">NCTC12112_00533</name>
</gene>
<proteinExistence type="predicted"/>
<sequence>MSNDRLLTIIKEKNKSEIIQMLETDGKIKTLSFFAEVLDKRSYFTLDSEGEIKRKELNFILPIFAFSGDFDYLADSVINFSDLREREKISSINRFSNIDIPKLKEKLMKTLSNGNLDFSKRYGKELFLRDREEFYKTVLEFSLLGDAKSLKPLLVLSFKKLFENKEYEENVFFLLISYLTKYRDNFYFYENCEKDDSIVELEKLKESVIFNKELLESKEGLEILSTLKALEMYNFKNFDKYLSKIAVEIRMLKNLTALDETTKKLSAAFL</sequence>
<accession>A0AAX2J821</accession>
<evidence type="ECO:0000313" key="1">
    <source>
        <dbReference type="EMBL" id="SQJ00179.1"/>
    </source>
</evidence>
<dbReference type="KEGG" id="ful:C4N20_09900"/>
<dbReference type="EMBL" id="LS483487">
    <property type="protein sequence ID" value="SQJ00179.1"/>
    <property type="molecule type" value="Genomic_DNA"/>
</dbReference>
<dbReference type="AlphaFoldDB" id="A0AAX2J821"/>
<dbReference type="GeneID" id="78455124"/>
<organism evidence="1 2">
    <name type="scientific">Fusobacterium ulcerans</name>
    <dbReference type="NCBI Taxonomy" id="861"/>
    <lineage>
        <taxon>Bacteria</taxon>
        <taxon>Fusobacteriati</taxon>
        <taxon>Fusobacteriota</taxon>
        <taxon>Fusobacteriia</taxon>
        <taxon>Fusobacteriales</taxon>
        <taxon>Fusobacteriaceae</taxon>
        <taxon>Fusobacterium</taxon>
    </lineage>
</organism>
<dbReference type="RefSeq" id="WP_005978293.1">
    <property type="nucleotide sequence ID" value="NZ_CABKNW010000003.1"/>
</dbReference>